<evidence type="ECO:0000313" key="1">
    <source>
        <dbReference type="EMBL" id="SNX48803.1"/>
    </source>
</evidence>
<protein>
    <submittedName>
        <fullName evidence="1">Uncharacterized protein</fullName>
    </submittedName>
</protein>
<proteinExistence type="predicted"/>
<gene>
    <name evidence="1" type="ORF">VTH8203_02440</name>
</gene>
<sequence>MDIVVMLTSGQFGVLEDCDNLEIEGQTVDCWVEVEESFEYLSGQVERVM</sequence>
<organism evidence="1 2">
    <name type="scientific">Vibrio thalassae</name>
    <dbReference type="NCBI Taxonomy" id="1243014"/>
    <lineage>
        <taxon>Bacteria</taxon>
        <taxon>Pseudomonadati</taxon>
        <taxon>Pseudomonadota</taxon>
        <taxon>Gammaproteobacteria</taxon>
        <taxon>Vibrionales</taxon>
        <taxon>Vibrionaceae</taxon>
        <taxon>Vibrio</taxon>
    </lineage>
</organism>
<reference evidence="2" key="1">
    <citation type="submission" date="2016-06" db="EMBL/GenBank/DDBJ databases">
        <authorList>
            <person name="Rodrigo-Torres L."/>
            <person name="Arahal R.D."/>
            <person name="Lucena T."/>
        </authorList>
    </citation>
    <scope>NUCLEOTIDE SEQUENCE [LARGE SCALE GENOMIC DNA]</scope>
    <source>
        <strain evidence="2">CECT8203</strain>
    </source>
</reference>
<keyword evidence="2" id="KW-1185">Reference proteome</keyword>
<name>A0A240EKP7_9VIBR</name>
<evidence type="ECO:0000313" key="2">
    <source>
        <dbReference type="Proteomes" id="UP000219336"/>
    </source>
</evidence>
<accession>A0A240EKP7</accession>
<dbReference type="AlphaFoldDB" id="A0A240EKP7"/>
<dbReference type="RefSeq" id="WP_167385818.1">
    <property type="nucleotide sequence ID" value="NZ_JBHSII010000011.1"/>
</dbReference>
<dbReference type="EMBL" id="OANU01000034">
    <property type="protein sequence ID" value="SNX48803.1"/>
    <property type="molecule type" value="Genomic_DNA"/>
</dbReference>
<dbReference type="Proteomes" id="UP000219336">
    <property type="component" value="Unassembled WGS sequence"/>
</dbReference>